<dbReference type="GO" id="GO:0008883">
    <property type="term" value="F:glutamyl-tRNA reductase activity"/>
    <property type="evidence" value="ECO:0007669"/>
    <property type="project" value="UniProtKB-EC"/>
</dbReference>
<protein>
    <recommendedName>
        <fullName evidence="3">glutamyl-tRNA reductase</fullName>
        <ecNumber evidence="3">1.2.1.70</ecNumber>
    </recommendedName>
</protein>
<dbReference type="FunFam" id="3.30.460.30:FF:000001">
    <property type="entry name" value="Glutamyl-tRNA reductase"/>
    <property type="match status" value="1"/>
</dbReference>
<evidence type="ECO:0000256" key="4">
    <source>
        <dbReference type="ARBA" id="ARBA00022857"/>
    </source>
</evidence>
<dbReference type="PANTHER" id="PTHR43013">
    <property type="entry name" value="GLUTAMYL-TRNA REDUCTASE"/>
    <property type="match status" value="1"/>
</dbReference>
<dbReference type="AlphaFoldDB" id="A0A3B1E8X9"/>
<dbReference type="PIRSF" id="PIRSF000445">
    <property type="entry name" value="4pyrrol_synth_GluRdtase"/>
    <property type="match status" value="1"/>
</dbReference>
<comment type="catalytic activity">
    <reaction evidence="7">
        <text>(S)-4-amino-5-oxopentanoate + tRNA(Glu) + NADP(+) = L-glutamyl-tRNA(Glu) + NADPH + H(+)</text>
        <dbReference type="Rhea" id="RHEA:12344"/>
        <dbReference type="Rhea" id="RHEA-COMP:9663"/>
        <dbReference type="Rhea" id="RHEA-COMP:9680"/>
        <dbReference type="ChEBI" id="CHEBI:15378"/>
        <dbReference type="ChEBI" id="CHEBI:57501"/>
        <dbReference type="ChEBI" id="CHEBI:57783"/>
        <dbReference type="ChEBI" id="CHEBI:58349"/>
        <dbReference type="ChEBI" id="CHEBI:78442"/>
        <dbReference type="ChEBI" id="CHEBI:78520"/>
        <dbReference type="EC" id="1.2.1.70"/>
    </reaction>
</comment>
<dbReference type="SUPFAM" id="SSF51735">
    <property type="entry name" value="NAD(P)-binding Rossmann-fold domains"/>
    <property type="match status" value="1"/>
</dbReference>
<name>A0A3B1E8X9_9ZZZZ</name>
<comment type="similarity">
    <text evidence="2">Belongs to the glutamyl-tRNA reductase family.</text>
</comment>
<evidence type="ECO:0000256" key="1">
    <source>
        <dbReference type="ARBA" id="ARBA00005059"/>
    </source>
</evidence>
<sequence length="426" mass="49007">MQYVVFSFSHKSVDIKNRDKLSFSNQKSKKNFLNILLAYEHIKEAILLSTCNRTEFIIYTDNIESTHKFLFHELSFYCGIKNEELFTIAQVVKNQTAIEHIFKVASSLESIVVGETQITGQLKDAYRFSMACEFCSTNLSKVIHYAFKCAASVRNKTNISKDKTSVVSVALNELKRQVDIKDKNVLIIGAGEISKLALRYFAKEECNITLMNRTIDNAQVIAQEFKQDIKVVRFDNLATFINKADILFTATSSSTPIISKDIIEDVKFVRYWFDMALPQDIEYVEDENIIIYNIDSLKQIVQNTKENRKKEADLGLIIVKEFVDKFLQMQQQAQAYETIKTIKQKAVKICQSEICYALKKGYLQKENYAQTEKILDRAFSKFLHKSFVELKQSANKQSDSNIASIVNYIFGNNVNINLENKAFDKK</sequence>
<feature type="domain" description="Tetrapyrrole biosynthesis glutamyl-tRNA reductase dimerisation" evidence="8">
    <location>
        <begin position="318"/>
        <end position="411"/>
    </location>
</feature>
<dbReference type="EMBL" id="UOYO01000003">
    <property type="protein sequence ID" value="VAY86296.1"/>
    <property type="molecule type" value="Genomic_DNA"/>
</dbReference>
<evidence type="ECO:0000256" key="5">
    <source>
        <dbReference type="ARBA" id="ARBA00023002"/>
    </source>
</evidence>
<dbReference type="CDD" id="cd05213">
    <property type="entry name" value="NAD_bind_Glutamyl_tRNA_reduct"/>
    <property type="match status" value="1"/>
</dbReference>
<keyword evidence="5 11" id="KW-0560">Oxidoreductase</keyword>
<dbReference type="InterPro" id="IPR000343">
    <property type="entry name" value="4pyrrol_synth_GluRdtase"/>
</dbReference>
<accession>A0A3B1E8X9</accession>
<dbReference type="SUPFAM" id="SSF69075">
    <property type="entry name" value="Glutamyl tRNA-reductase dimerization domain"/>
    <property type="match status" value="1"/>
</dbReference>
<dbReference type="InterPro" id="IPR006151">
    <property type="entry name" value="Shikm_DH/Glu-tRNA_Rdtase"/>
</dbReference>
<evidence type="ECO:0000256" key="3">
    <source>
        <dbReference type="ARBA" id="ARBA00012970"/>
    </source>
</evidence>
<evidence type="ECO:0000313" key="11">
    <source>
        <dbReference type="EMBL" id="VAY86296.1"/>
    </source>
</evidence>
<dbReference type="InterPro" id="IPR036343">
    <property type="entry name" value="GluRdtase_N_sf"/>
</dbReference>
<feature type="domain" description="Glutamyl-tRNA reductase N-terminal" evidence="10">
    <location>
        <begin position="7"/>
        <end position="157"/>
    </location>
</feature>
<dbReference type="Pfam" id="PF05201">
    <property type="entry name" value="GlutR_N"/>
    <property type="match status" value="1"/>
</dbReference>
<dbReference type="SUPFAM" id="SSF69742">
    <property type="entry name" value="Glutamyl tRNA-reductase catalytic, N-terminal domain"/>
    <property type="match status" value="1"/>
</dbReference>
<dbReference type="EC" id="1.2.1.70" evidence="3"/>
<dbReference type="Pfam" id="PF01488">
    <property type="entry name" value="Shikimate_DH"/>
    <property type="match status" value="1"/>
</dbReference>
<dbReference type="InterPro" id="IPR036453">
    <property type="entry name" value="GluRdtase_dimer_dom_sf"/>
</dbReference>
<feature type="domain" description="Quinate/shikimate 5-dehydrogenase/glutamyl-tRNA reductase" evidence="9">
    <location>
        <begin position="176"/>
        <end position="300"/>
    </location>
</feature>
<evidence type="ECO:0000256" key="2">
    <source>
        <dbReference type="ARBA" id="ARBA00005916"/>
    </source>
</evidence>
<dbReference type="Pfam" id="PF00745">
    <property type="entry name" value="GlutR_dimer"/>
    <property type="match status" value="1"/>
</dbReference>
<dbReference type="InterPro" id="IPR018214">
    <property type="entry name" value="GluRdtase_CS"/>
</dbReference>
<dbReference type="GO" id="GO:0019353">
    <property type="term" value="P:protoporphyrinogen IX biosynthetic process from glutamate"/>
    <property type="evidence" value="ECO:0007669"/>
    <property type="project" value="TreeGrafter"/>
</dbReference>
<dbReference type="InterPro" id="IPR015896">
    <property type="entry name" value="4pyrrol_synth_GluRdtase_dimer"/>
</dbReference>
<dbReference type="PROSITE" id="PS00747">
    <property type="entry name" value="GLUTR"/>
    <property type="match status" value="1"/>
</dbReference>
<gene>
    <name evidence="11" type="ORF">MNB_ARC-1_833</name>
</gene>
<dbReference type="GO" id="GO:0050661">
    <property type="term" value="F:NADP binding"/>
    <property type="evidence" value="ECO:0007669"/>
    <property type="project" value="InterPro"/>
</dbReference>
<dbReference type="UniPathway" id="UPA00251">
    <property type="reaction ID" value="UER00316"/>
</dbReference>
<proteinExistence type="inferred from homology"/>
<dbReference type="HAMAP" id="MF_00087">
    <property type="entry name" value="Glu_tRNA_reductase"/>
    <property type="match status" value="1"/>
</dbReference>
<dbReference type="InterPro" id="IPR015895">
    <property type="entry name" value="4pyrrol_synth_GluRdtase_N"/>
</dbReference>
<evidence type="ECO:0000256" key="7">
    <source>
        <dbReference type="ARBA" id="ARBA00047464"/>
    </source>
</evidence>
<comment type="pathway">
    <text evidence="1">Porphyrin-containing compound metabolism; protoporphyrin-IX biosynthesis; 5-aminolevulinate from L-glutamyl-tRNA(Glu): step 1/2.</text>
</comment>
<dbReference type="PANTHER" id="PTHR43013:SF1">
    <property type="entry name" value="GLUTAMYL-TRNA REDUCTASE"/>
    <property type="match status" value="1"/>
</dbReference>
<evidence type="ECO:0000256" key="6">
    <source>
        <dbReference type="ARBA" id="ARBA00023244"/>
    </source>
</evidence>
<keyword evidence="6" id="KW-0627">Porphyrin biosynthesis</keyword>
<reference evidence="11" key="1">
    <citation type="submission" date="2018-10" db="EMBL/GenBank/DDBJ databases">
        <authorList>
            <person name="Aoki K."/>
        </authorList>
    </citation>
    <scope>NUCLEOTIDE SEQUENCE</scope>
</reference>
<evidence type="ECO:0000259" key="8">
    <source>
        <dbReference type="Pfam" id="PF00745"/>
    </source>
</evidence>
<evidence type="ECO:0000259" key="10">
    <source>
        <dbReference type="Pfam" id="PF05201"/>
    </source>
</evidence>
<dbReference type="InterPro" id="IPR036291">
    <property type="entry name" value="NAD(P)-bd_dom_sf"/>
</dbReference>
<dbReference type="Gene3D" id="3.30.460.30">
    <property type="entry name" value="Glutamyl-tRNA reductase, N-terminal domain"/>
    <property type="match status" value="1"/>
</dbReference>
<dbReference type="Gene3D" id="3.40.50.720">
    <property type="entry name" value="NAD(P)-binding Rossmann-like Domain"/>
    <property type="match status" value="1"/>
</dbReference>
<evidence type="ECO:0000259" key="9">
    <source>
        <dbReference type="Pfam" id="PF01488"/>
    </source>
</evidence>
<keyword evidence="4" id="KW-0521">NADP</keyword>
<organism evidence="11">
    <name type="scientific">hydrothermal vent metagenome</name>
    <dbReference type="NCBI Taxonomy" id="652676"/>
    <lineage>
        <taxon>unclassified sequences</taxon>
        <taxon>metagenomes</taxon>
        <taxon>ecological metagenomes</taxon>
    </lineage>
</organism>
<dbReference type="NCBIfam" id="TIGR01035">
    <property type="entry name" value="hemA"/>
    <property type="match status" value="1"/>
</dbReference>